<dbReference type="Gene3D" id="1.10.1660.10">
    <property type="match status" value="1"/>
</dbReference>
<organism evidence="3 4">
    <name type="scientific">Thermomonospora curvata (strain ATCC 19995 / DSM 43183 / JCM 3096 / KCTC 9072 / NBRC 15933 / NCIMB 10081 / Henssen B9)</name>
    <dbReference type="NCBI Taxonomy" id="471852"/>
    <lineage>
        <taxon>Bacteria</taxon>
        <taxon>Bacillati</taxon>
        <taxon>Actinomycetota</taxon>
        <taxon>Actinomycetes</taxon>
        <taxon>Streptosporangiales</taxon>
        <taxon>Thermomonosporaceae</taxon>
        <taxon>Thermomonospora</taxon>
    </lineage>
</organism>
<evidence type="ECO:0000313" key="4">
    <source>
        <dbReference type="Proteomes" id="UP000001918"/>
    </source>
</evidence>
<dbReference type="SUPFAM" id="SSF46955">
    <property type="entry name" value="Putative DNA-binding domain"/>
    <property type="match status" value="1"/>
</dbReference>
<dbReference type="GO" id="GO:0003677">
    <property type="term" value="F:DNA binding"/>
    <property type="evidence" value="ECO:0007669"/>
    <property type="project" value="UniProtKB-KW"/>
</dbReference>
<dbReference type="Proteomes" id="UP000001918">
    <property type="component" value="Chromosome"/>
</dbReference>
<accession>D1A3U3</accession>
<dbReference type="AlphaFoldDB" id="D1A3U3"/>
<dbReference type="KEGG" id="tcu:Tcur_2433"/>
<dbReference type="InterPro" id="IPR009061">
    <property type="entry name" value="DNA-bd_dom_put_sf"/>
</dbReference>
<feature type="domain" description="HTH merR-type" evidence="2">
    <location>
        <begin position="25"/>
        <end position="83"/>
    </location>
</feature>
<dbReference type="eggNOG" id="COG0789">
    <property type="taxonomic scope" value="Bacteria"/>
</dbReference>
<evidence type="ECO:0000256" key="1">
    <source>
        <dbReference type="ARBA" id="ARBA00023125"/>
    </source>
</evidence>
<dbReference type="HOGENOM" id="CLU_053650_0_0_11"/>
<keyword evidence="4" id="KW-1185">Reference proteome</keyword>
<dbReference type="PANTHER" id="PTHR30204:SF89">
    <property type="entry name" value="HTH MERR-TYPE DOMAIN-CONTAINING PROTEIN"/>
    <property type="match status" value="1"/>
</dbReference>
<name>D1A3U3_THECD</name>
<evidence type="ECO:0000259" key="2">
    <source>
        <dbReference type="PROSITE" id="PS50937"/>
    </source>
</evidence>
<dbReference type="InterPro" id="IPR000551">
    <property type="entry name" value="MerR-type_HTH_dom"/>
</dbReference>
<dbReference type="RefSeq" id="WP_012852780.1">
    <property type="nucleotide sequence ID" value="NC_013510.1"/>
</dbReference>
<dbReference type="GO" id="GO:0003700">
    <property type="term" value="F:DNA-binding transcription factor activity"/>
    <property type="evidence" value="ECO:0007669"/>
    <property type="project" value="InterPro"/>
</dbReference>
<dbReference type="EMBL" id="CP001738">
    <property type="protein sequence ID" value="ACY97996.1"/>
    <property type="molecule type" value="Genomic_DNA"/>
</dbReference>
<dbReference type="PANTHER" id="PTHR30204">
    <property type="entry name" value="REDOX-CYCLING DRUG-SENSING TRANSCRIPTIONAL ACTIVATOR SOXR"/>
    <property type="match status" value="1"/>
</dbReference>
<dbReference type="STRING" id="471852.Tcur_2433"/>
<dbReference type="PROSITE" id="PS50937">
    <property type="entry name" value="HTH_MERR_2"/>
    <property type="match status" value="1"/>
</dbReference>
<dbReference type="CDD" id="cd00592">
    <property type="entry name" value="HTH_MerR-like"/>
    <property type="match status" value="1"/>
</dbReference>
<keyword evidence="1" id="KW-0238">DNA-binding</keyword>
<gene>
    <name evidence="3" type="ordered locus">Tcur_2433</name>
</gene>
<dbReference type="SMART" id="SM00422">
    <property type="entry name" value="HTH_MERR"/>
    <property type="match status" value="1"/>
</dbReference>
<reference evidence="3 4" key="1">
    <citation type="journal article" date="2011" name="Stand. Genomic Sci.">
        <title>Complete genome sequence of Thermomonospora curvata type strain (B9).</title>
        <authorList>
            <person name="Chertkov O."/>
            <person name="Sikorski J."/>
            <person name="Nolan M."/>
            <person name="Lapidus A."/>
            <person name="Lucas S."/>
            <person name="Del Rio T.G."/>
            <person name="Tice H."/>
            <person name="Cheng J.F."/>
            <person name="Goodwin L."/>
            <person name="Pitluck S."/>
            <person name="Liolios K."/>
            <person name="Ivanova N."/>
            <person name="Mavromatis K."/>
            <person name="Mikhailova N."/>
            <person name="Ovchinnikova G."/>
            <person name="Pati A."/>
            <person name="Chen A."/>
            <person name="Palaniappan K."/>
            <person name="Djao O.D."/>
            <person name="Land M."/>
            <person name="Hauser L."/>
            <person name="Chang Y.J."/>
            <person name="Jeffries C.D."/>
            <person name="Brettin T."/>
            <person name="Han C."/>
            <person name="Detter J.C."/>
            <person name="Rohde M."/>
            <person name="Goker M."/>
            <person name="Woyke T."/>
            <person name="Bristow J."/>
            <person name="Eisen J.A."/>
            <person name="Markowitz V."/>
            <person name="Hugenholtz P."/>
            <person name="Klenk H.P."/>
            <person name="Kyrpides N.C."/>
        </authorList>
    </citation>
    <scope>NUCLEOTIDE SEQUENCE [LARGE SCALE GENOMIC DNA]</scope>
    <source>
        <strain evidence="4">ATCC 19995 / DSM 43183 / JCM 3096 / KCTC 9072 / NBRC 15933 / NCIMB 10081 / Henssen B9</strain>
    </source>
</reference>
<evidence type="ECO:0000313" key="3">
    <source>
        <dbReference type="EMBL" id="ACY97996.1"/>
    </source>
</evidence>
<proteinExistence type="predicted"/>
<dbReference type="InterPro" id="IPR047057">
    <property type="entry name" value="MerR_fam"/>
</dbReference>
<dbReference type="Pfam" id="PF13411">
    <property type="entry name" value="MerR_1"/>
    <property type="match status" value="1"/>
</dbReference>
<sequence length="236" mass="25924">MSAQPARRMMNIGDALALLREEFPDVTVSKIRFLEAEGLIEPQRTPSGYRKFSHADVERLRFILTAQRDHYLPLRVIKEYLQAIDRGERVPPPWEAASARGPRRLVAAGAAGRAPADMRLTRRQLLDGAAIDEELLAELEEAGLVRRSGRHYDGDALAIARAAGALGAYGVQVRHLRVLKAAADRQLALIEQVIAPLLRRRDGHAEAEGTARRLAELSLSLHSALVSAGLRESLGP</sequence>
<protein>
    <submittedName>
        <fullName evidence="3">Transcriptional regulator, MerR family</fullName>
    </submittedName>
</protein>